<organism evidence="3 4">
    <name type="scientific">Pseudopedobacter saltans</name>
    <dbReference type="NCBI Taxonomy" id="151895"/>
    <lineage>
        <taxon>Bacteria</taxon>
        <taxon>Pseudomonadati</taxon>
        <taxon>Bacteroidota</taxon>
        <taxon>Sphingobacteriia</taxon>
        <taxon>Sphingobacteriales</taxon>
        <taxon>Sphingobacteriaceae</taxon>
        <taxon>Pseudopedobacter</taxon>
    </lineage>
</organism>
<dbReference type="GO" id="GO:0005737">
    <property type="term" value="C:cytoplasm"/>
    <property type="evidence" value="ECO:0007669"/>
    <property type="project" value="TreeGrafter"/>
</dbReference>
<dbReference type="PANTHER" id="PTHR12835:SF5">
    <property type="entry name" value="BIOTIN--PROTEIN LIGASE"/>
    <property type="match status" value="1"/>
</dbReference>
<accession>A0A2W5EYT4</accession>
<dbReference type="PROSITE" id="PS51733">
    <property type="entry name" value="BPL_LPL_CATALYTIC"/>
    <property type="match status" value="1"/>
</dbReference>
<name>A0A2W5EYT4_9SPHI</name>
<evidence type="ECO:0000313" key="3">
    <source>
        <dbReference type="EMBL" id="PZP48358.1"/>
    </source>
</evidence>
<dbReference type="Proteomes" id="UP000249645">
    <property type="component" value="Unassembled WGS sequence"/>
</dbReference>
<evidence type="ECO:0000259" key="2">
    <source>
        <dbReference type="PROSITE" id="PS51733"/>
    </source>
</evidence>
<reference evidence="3 4" key="1">
    <citation type="submission" date="2017-11" db="EMBL/GenBank/DDBJ databases">
        <title>Infants hospitalized years apart are colonized by the same room-sourced microbial strains.</title>
        <authorList>
            <person name="Brooks B."/>
            <person name="Olm M.R."/>
            <person name="Firek B.A."/>
            <person name="Baker R."/>
            <person name="Thomas B.C."/>
            <person name="Morowitz M.J."/>
            <person name="Banfield J.F."/>
        </authorList>
    </citation>
    <scope>NUCLEOTIDE SEQUENCE [LARGE SCALE GENOMIC DNA]</scope>
    <source>
        <strain evidence="3">S2_009_000_R2_76</strain>
    </source>
</reference>
<dbReference type="Gene3D" id="3.30.930.10">
    <property type="entry name" value="Bira Bifunctional Protein, Domain 2"/>
    <property type="match status" value="1"/>
</dbReference>
<dbReference type="Pfam" id="PF03099">
    <property type="entry name" value="BPL_LplA_LipB"/>
    <property type="match status" value="1"/>
</dbReference>
<dbReference type="PANTHER" id="PTHR12835">
    <property type="entry name" value="BIOTIN PROTEIN LIGASE"/>
    <property type="match status" value="1"/>
</dbReference>
<dbReference type="SUPFAM" id="SSF55681">
    <property type="entry name" value="Class II aaRS and biotin synthetases"/>
    <property type="match status" value="1"/>
</dbReference>
<comment type="caution">
    <text evidence="3">The sequence shown here is derived from an EMBL/GenBank/DDBJ whole genome shotgun (WGS) entry which is preliminary data.</text>
</comment>
<dbReference type="NCBIfam" id="TIGR00121">
    <property type="entry name" value="birA_ligase"/>
    <property type="match status" value="1"/>
</dbReference>
<dbReference type="InterPro" id="IPR004408">
    <property type="entry name" value="Biotin_CoA_COase_ligase"/>
</dbReference>
<dbReference type="GO" id="GO:0004077">
    <property type="term" value="F:biotin--[biotin carboxyl-carrier protein] ligase activity"/>
    <property type="evidence" value="ECO:0007669"/>
    <property type="project" value="InterPro"/>
</dbReference>
<evidence type="ECO:0000313" key="4">
    <source>
        <dbReference type="Proteomes" id="UP000249645"/>
    </source>
</evidence>
<gene>
    <name evidence="3" type="ORF">DI598_09990</name>
</gene>
<sequence>MPIFASKIVILLPTSHTIGQSFIELREADSTNNYAMAAAKDNDAFHGLAWYTNNQTSGRGQRGHSWSSKPGENLALSVLLDTSAFSLTQQFSIIVLAALSVYDLLRPFGKENLKIKWPNDIYFNDKKAVGILTESVIKGQIWQWTVVGIGINVNQSSFDDFVLSKKATSLFQETGVKMDTRELAQLLCEKLEYRWQQMLQYGSEAQLLEYNHYLFQKGKIVSYKRKTGNILECEIDHVDAAGRLHVLEGENEESFSFGEVELISSQKK</sequence>
<keyword evidence="1 3" id="KW-0436">Ligase</keyword>
<feature type="domain" description="BPL/LPL catalytic" evidence="2">
    <location>
        <begin position="5"/>
        <end position="199"/>
    </location>
</feature>
<protein>
    <submittedName>
        <fullName evidence="3">Biotin--[acetyl-CoA-carboxylase] ligase</fullName>
    </submittedName>
</protein>
<evidence type="ECO:0000256" key="1">
    <source>
        <dbReference type="ARBA" id="ARBA00022598"/>
    </source>
</evidence>
<dbReference type="InterPro" id="IPR045864">
    <property type="entry name" value="aa-tRNA-synth_II/BPL/LPL"/>
</dbReference>
<dbReference type="EMBL" id="QFOI01000163">
    <property type="protein sequence ID" value="PZP48358.1"/>
    <property type="molecule type" value="Genomic_DNA"/>
</dbReference>
<dbReference type="AlphaFoldDB" id="A0A2W5EYT4"/>
<dbReference type="CDD" id="cd16442">
    <property type="entry name" value="BPL"/>
    <property type="match status" value="1"/>
</dbReference>
<proteinExistence type="predicted"/>
<dbReference type="InterPro" id="IPR004143">
    <property type="entry name" value="BPL_LPL_catalytic"/>
</dbReference>